<dbReference type="InterPro" id="IPR044880">
    <property type="entry name" value="NCX_ion-bd_dom_sf"/>
</dbReference>
<dbReference type="PANTHER" id="PTHR10846:SF73">
    <property type="entry name" value="SODIUM_CALCIUM EXCHANGER MEMBRANE REGION DOMAIN-CONTAINING PROTEIN"/>
    <property type="match status" value="1"/>
</dbReference>
<accession>A0A816D9B1</accession>
<keyword evidence="3" id="KW-0050">Antiport</keyword>
<keyword evidence="11" id="KW-1185">Reference proteome</keyword>
<keyword evidence="4" id="KW-0406">Ion transport</keyword>
<keyword evidence="6 8" id="KW-1133">Transmembrane helix</keyword>
<dbReference type="InterPro" id="IPR004481">
    <property type="entry name" value="K/Na/Ca-exchanger"/>
</dbReference>
<sequence>LVVIVGYTLNIRDSIMGLTILAVGSSIEEIFSAIVMTRRGHPEMAIAGSIGSNVFDILMGLGIPWLFRNLMRFTYQPPPPLLHDAVLNTLTSGSSIESSLTIPATNAPFYVEIHSRGLIYSTIVLFVALIIFLVTFFINRCRLTKLYGVFLIIIWLTVITLMCLFELNVFGSVHHEPCQKRPSSAL</sequence>
<keyword evidence="5 8" id="KW-0812">Transmembrane</keyword>
<evidence type="ECO:0000256" key="3">
    <source>
        <dbReference type="ARBA" id="ARBA00022449"/>
    </source>
</evidence>
<feature type="domain" description="Sodium/calcium exchanger membrane region" evidence="9">
    <location>
        <begin position="5"/>
        <end position="162"/>
    </location>
</feature>
<dbReference type="GO" id="GO:0005886">
    <property type="term" value="C:plasma membrane"/>
    <property type="evidence" value="ECO:0007669"/>
    <property type="project" value="TreeGrafter"/>
</dbReference>
<organism evidence="10 11">
    <name type="scientific">Adineta ricciae</name>
    <name type="common">Rotifer</name>
    <dbReference type="NCBI Taxonomy" id="249248"/>
    <lineage>
        <taxon>Eukaryota</taxon>
        <taxon>Metazoa</taxon>
        <taxon>Spiralia</taxon>
        <taxon>Gnathifera</taxon>
        <taxon>Rotifera</taxon>
        <taxon>Eurotatoria</taxon>
        <taxon>Bdelloidea</taxon>
        <taxon>Adinetida</taxon>
        <taxon>Adinetidae</taxon>
        <taxon>Adineta</taxon>
    </lineage>
</organism>
<dbReference type="InterPro" id="IPR004837">
    <property type="entry name" value="NaCa_Exmemb"/>
</dbReference>
<dbReference type="GO" id="GO:0005262">
    <property type="term" value="F:calcium channel activity"/>
    <property type="evidence" value="ECO:0007669"/>
    <property type="project" value="TreeGrafter"/>
</dbReference>
<evidence type="ECO:0000259" key="9">
    <source>
        <dbReference type="Pfam" id="PF01699"/>
    </source>
</evidence>
<dbReference type="PANTHER" id="PTHR10846">
    <property type="entry name" value="SODIUM/POTASSIUM/CALCIUM EXCHANGER"/>
    <property type="match status" value="1"/>
</dbReference>
<evidence type="ECO:0000256" key="5">
    <source>
        <dbReference type="ARBA" id="ARBA00022692"/>
    </source>
</evidence>
<proteinExistence type="inferred from homology"/>
<feature type="transmembrane region" description="Helical" evidence="8">
    <location>
        <begin position="15"/>
        <end position="37"/>
    </location>
</feature>
<evidence type="ECO:0000256" key="8">
    <source>
        <dbReference type="SAM" id="Phobius"/>
    </source>
</evidence>
<evidence type="ECO:0000313" key="10">
    <source>
        <dbReference type="EMBL" id="CAF1631724.1"/>
    </source>
</evidence>
<feature type="transmembrane region" description="Helical" evidence="8">
    <location>
        <begin position="146"/>
        <end position="167"/>
    </location>
</feature>
<gene>
    <name evidence="10" type="ORF">XAT740_LOCUS51769</name>
</gene>
<feature type="transmembrane region" description="Helical" evidence="8">
    <location>
        <begin position="118"/>
        <end position="139"/>
    </location>
</feature>
<evidence type="ECO:0000256" key="7">
    <source>
        <dbReference type="ARBA" id="ARBA00023136"/>
    </source>
</evidence>
<name>A0A816D9B1_ADIRI</name>
<dbReference type="Gene3D" id="1.20.1420.30">
    <property type="entry name" value="NCX, central ion-binding region"/>
    <property type="match status" value="1"/>
</dbReference>
<dbReference type="Pfam" id="PF01699">
    <property type="entry name" value="Na_Ca_ex"/>
    <property type="match status" value="1"/>
</dbReference>
<comment type="caution">
    <text evidence="10">The sequence shown here is derived from an EMBL/GenBank/DDBJ whole genome shotgun (WGS) entry which is preliminary data.</text>
</comment>
<protein>
    <recommendedName>
        <fullName evidence="9">Sodium/calcium exchanger membrane region domain-containing protein</fullName>
    </recommendedName>
</protein>
<dbReference type="GO" id="GO:0006874">
    <property type="term" value="P:intracellular calcium ion homeostasis"/>
    <property type="evidence" value="ECO:0007669"/>
    <property type="project" value="TreeGrafter"/>
</dbReference>
<evidence type="ECO:0000256" key="4">
    <source>
        <dbReference type="ARBA" id="ARBA00022568"/>
    </source>
</evidence>
<dbReference type="EMBL" id="CAJNOR010008330">
    <property type="protein sequence ID" value="CAF1631724.1"/>
    <property type="molecule type" value="Genomic_DNA"/>
</dbReference>
<feature type="transmembrane region" description="Helical" evidence="8">
    <location>
        <begin position="44"/>
        <end position="67"/>
    </location>
</feature>
<evidence type="ECO:0000256" key="1">
    <source>
        <dbReference type="ARBA" id="ARBA00004141"/>
    </source>
</evidence>
<comment type="subcellular location">
    <subcellularLocation>
        <location evidence="1">Membrane</location>
        <topology evidence="1">Multi-pass membrane protein</topology>
    </subcellularLocation>
</comment>
<keyword evidence="4" id="KW-0813">Transport</keyword>
<keyword evidence="4" id="KW-0109">Calcium transport</keyword>
<dbReference type="Proteomes" id="UP000663828">
    <property type="component" value="Unassembled WGS sequence"/>
</dbReference>
<evidence type="ECO:0000256" key="2">
    <source>
        <dbReference type="ARBA" id="ARBA00005364"/>
    </source>
</evidence>
<comment type="similarity">
    <text evidence="2">Belongs to the Ca(2+):cation antiporter (CaCA) (TC 2.A.19) family. SLC24A subfamily.</text>
</comment>
<evidence type="ECO:0000313" key="11">
    <source>
        <dbReference type="Proteomes" id="UP000663828"/>
    </source>
</evidence>
<feature type="non-terminal residue" evidence="10">
    <location>
        <position position="1"/>
    </location>
</feature>
<dbReference type="GO" id="GO:0008273">
    <property type="term" value="F:calcium, potassium:sodium antiporter activity"/>
    <property type="evidence" value="ECO:0007669"/>
    <property type="project" value="TreeGrafter"/>
</dbReference>
<keyword evidence="7 8" id="KW-0472">Membrane</keyword>
<evidence type="ECO:0000256" key="6">
    <source>
        <dbReference type="ARBA" id="ARBA00022989"/>
    </source>
</evidence>
<keyword evidence="4" id="KW-0106">Calcium</keyword>
<dbReference type="AlphaFoldDB" id="A0A816D9B1"/>
<reference evidence="10" key="1">
    <citation type="submission" date="2021-02" db="EMBL/GenBank/DDBJ databases">
        <authorList>
            <person name="Nowell W R."/>
        </authorList>
    </citation>
    <scope>NUCLEOTIDE SEQUENCE</scope>
</reference>